<gene>
    <name evidence="1" type="ORF">FIA58_015550</name>
</gene>
<evidence type="ECO:0000313" key="1">
    <source>
        <dbReference type="EMBL" id="NHN27098.1"/>
    </source>
</evidence>
<keyword evidence="2" id="KW-1185">Reference proteome</keyword>
<dbReference type="Proteomes" id="UP000817854">
    <property type="component" value="Unassembled WGS sequence"/>
</dbReference>
<proteinExistence type="predicted"/>
<reference evidence="1" key="1">
    <citation type="submission" date="2019-05" db="EMBL/GenBank/DDBJ databases">
        <authorList>
            <person name="Lianzixin W."/>
        </authorList>
    </citation>
    <scope>NUCLEOTIDE SEQUENCE</scope>
    <source>
        <strain evidence="1">EC11</strain>
    </source>
</reference>
<comment type="caution">
    <text evidence="1">The sequence shown here is derived from an EMBL/GenBank/DDBJ whole genome shotgun (WGS) entry which is preliminary data.</text>
</comment>
<evidence type="ECO:0000313" key="2">
    <source>
        <dbReference type="Proteomes" id="UP000817854"/>
    </source>
</evidence>
<dbReference type="EMBL" id="VEVQ02000011">
    <property type="protein sequence ID" value="NHN27098.1"/>
    <property type="molecule type" value="Genomic_DNA"/>
</dbReference>
<protein>
    <submittedName>
        <fullName evidence="1">Uncharacterized protein</fullName>
    </submittedName>
</protein>
<reference evidence="1" key="2">
    <citation type="submission" date="2020-02" db="EMBL/GenBank/DDBJ databases">
        <title>Flavobacterium profundi sp. nov., isolated from a deep-sea seamount.</title>
        <authorList>
            <person name="Zhang D.-C."/>
        </authorList>
    </citation>
    <scope>NUCLEOTIDE SEQUENCE</scope>
    <source>
        <strain evidence="1">EC11</strain>
    </source>
</reference>
<dbReference type="RefSeq" id="WP_140963443.1">
    <property type="nucleotide sequence ID" value="NZ_VEVQ02000011.1"/>
</dbReference>
<name>A0ABX0ITR3_9FLAO</name>
<organism evidence="1 2">
    <name type="scientific">Flavobacterium jejuense</name>
    <dbReference type="NCBI Taxonomy" id="1544455"/>
    <lineage>
        <taxon>Bacteria</taxon>
        <taxon>Pseudomonadati</taxon>
        <taxon>Bacteroidota</taxon>
        <taxon>Flavobacteriia</taxon>
        <taxon>Flavobacteriales</taxon>
        <taxon>Flavobacteriaceae</taxon>
        <taxon>Flavobacterium</taxon>
    </lineage>
</organism>
<accession>A0ABX0ITR3</accession>
<sequence>MAVKTKTQIIADINRKIITNGDIKAVDTNAILRDILDCKELNEQSTTNLSIFSFQSTTPLIDNKGGRLSYSLRGIVDSFVNITFRIAILENNVNNLTFLHNDVKILEALKTIIEDSNIGSDIDFLVKIKRKQSTSTSNKFRIGSLNFNCTEKEFLIKIESQELNDNLFNGDQIFASFSIHCPKDF</sequence>